<evidence type="ECO:0000313" key="3">
    <source>
        <dbReference type="EMBL" id="AXE83342.1"/>
    </source>
</evidence>
<keyword evidence="1" id="KW-1133">Transmembrane helix</keyword>
<proteinExistence type="predicted"/>
<reference evidence="2 4" key="1">
    <citation type="journal article" date="2018" name="Front. Microbiol.">
        <title>Genome Sequencing of Streptomyces atratus SCSIOZH16 and Activation Production of Nocardamine via Metabolic Engineering.</title>
        <authorList>
            <person name="Li Y."/>
            <person name="Zhang C."/>
            <person name="Liu C."/>
            <person name="Ju J."/>
            <person name="Ma J."/>
        </authorList>
    </citation>
    <scope>NUCLEOTIDE SEQUENCE [LARGE SCALE GENOMIC DNA]</scope>
    <source>
        <strain evidence="2 4">SCSIO_ZH16</strain>
    </source>
</reference>
<dbReference type="AlphaFoldDB" id="A0A2Z5JPY3"/>
<name>A0A2Z5JPY3_STRAR</name>
<protein>
    <submittedName>
        <fullName evidence="2">Uncharacterized protein</fullName>
    </submittedName>
</protein>
<evidence type="ECO:0000313" key="2">
    <source>
        <dbReference type="EMBL" id="AXE82521.1"/>
    </source>
</evidence>
<dbReference type="EMBL" id="CP027306">
    <property type="protein sequence ID" value="AXE82521.1"/>
    <property type="molecule type" value="Genomic_DNA"/>
</dbReference>
<dbReference type="KEGG" id="sata:C5746_42630"/>
<sequence length="90" mass="9673">MQDIRADRQAIRQALRADLGGAHIGLLVTVIALVVTASFSGPRWTLIVSGCFTAWFVLALAAIRLRGGRGGDALRRAYVATFGWGDYVTP</sequence>
<organism evidence="2 4">
    <name type="scientific">Streptomyces atratus</name>
    <dbReference type="NCBI Taxonomy" id="1893"/>
    <lineage>
        <taxon>Bacteria</taxon>
        <taxon>Bacillati</taxon>
        <taxon>Actinomycetota</taxon>
        <taxon>Actinomycetes</taxon>
        <taxon>Kitasatosporales</taxon>
        <taxon>Streptomycetaceae</taxon>
        <taxon>Streptomyces</taxon>
    </lineage>
</organism>
<evidence type="ECO:0000313" key="4">
    <source>
        <dbReference type="Proteomes" id="UP000252698"/>
    </source>
</evidence>
<keyword evidence="1" id="KW-0472">Membrane</keyword>
<dbReference type="KEGG" id="sata:C5746_00605"/>
<evidence type="ECO:0000256" key="1">
    <source>
        <dbReference type="SAM" id="Phobius"/>
    </source>
</evidence>
<dbReference type="Proteomes" id="UP000252698">
    <property type="component" value="Chromosome"/>
</dbReference>
<gene>
    <name evidence="2" type="ORF">C5746_00605</name>
    <name evidence="3" type="ORF">C5746_42630</name>
</gene>
<dbReference type="EMBL" id="CP027306">
    <property type="protein sequence ID" value="AXE83342.1"/>
    <property type="molecule type" value="Genomic_DNA"/>
</dbReference>
<accession>A0A2Z5JPY3</accession>
<feature type="transmembrane region" description="Helical" evidence="1">
    <location>
        <begin position="21"/>
        <end position="40"/>
    </location>
</feature>
<keyword evidence="1" id="KW-0812">Transmembrane</keyword>
<feature type="transmembrane region" description="Helical" evidence="1">
    <location>
        <begin position="46"/>
        <end position="65"/>
    </location>
</feature>